<dbReference type="RefSeq" id="XP_007678545.1">
    <property type="nucleotide sequence ID" value="XM_007680355.1"/>
</dbReference>
<dbReference type="HOGENOM" id="CLU_002678_91_1_1"/>
<evidence type="ECO:0000313" key="12">
    <source>
        <dbReference type="EMBL" id="EMC94901.1"/>
    </source>
</evidence>
<dbReference type="InterPro" id="IPR013087">
    <property type="entry name" value="Znf_C2H2_type"/>
</dbReference>
<dbReference type="GO" id="GO:0005634">
    <property type="term" value="C:nucleus"/>
    <property type="evidence" value="ECO:0007669"/>
    <property type="project" value="UniProtKB-SubCell"/>
</dbReference>
<feature type="domain" description="C2H2-type" evidence="11">
    <location>
        <begin position="96"/>
        <end position="125"/>
    </location>
</feature>
<dbReference type="FunFam" id="3.30.160.60:FF:000624">
    <property type="entry name" value="zinc finger protein 697"/>
    <property type="match status" value="1"/>
</dbReference>
<dbReference type="eggNOG" id="KOG1721">
    <property type="taxonomic scope" value="Eukaryota"/>
</dbReference>
<dbReference type="PANTHER" id="PTHR46179:SF13">
    <property type="entry name" value="C2H2-TYPE DOMAIN-CONTAINING PROTEIN"/>
    <property type="match status" value="1"/>
</dbReference>
<dbReference type="PANTHER" id="PTHR46179">
    <property type="entry name" value="ZINC FINGER PROTEIN"/>
    <property type="match status" value="1"/>
</dbReference>
<feature type="region of interest" description="Disordered" evidence="10">
    <location>
        <begin position="56"/>
        <end position="93"/>
    </location>
</feature>
<proteinExistence type="predicted"/>
<organism evidence="12 13">
    <name type="scientific">Baudoinia panamericana (strain UAMH 10762)</name>
    <name type="common">Angels' share fungus</name>
    <name type="synonym">Baudoinia compniacensis (strain UAMH 10762)</name>
    <dbReference type="NCBI Taxonomy" id="717646"/>
    <lineage>
        <taxon>Eukaryota</taxon>
        <taxon>Fungi</taxon>
        <taxon>Dikarya</taxon>
        <taxon>Ascomycota</taxon>
        <taxon>Pezizomycotina</taxon>
        <taxon>Dothideomycetes</taxon>
        <taxon>Dothideomycetidae</taxon>
        <taxon>Mycosphaerellales</taxon>
        <taxon>Teratosphaeriaceae</taxon>
        <taxon>Baudoinia</taxon>
    </lineage>
</organism>
<feature type="domain" description="C2H2-type" evidence="11">
    <location>
        <begin position="157"/>
        <end position="196"/>
    </location>
</feature>
<dbReference type="EMBL" id="KB445558">
    <property type="protein sequence ID" value="EMC94901.1"/>
    <property type="molecule type" value="Genomic_DNA"/>
</dbReference>
<dbReference type="Pfam" id="PF00096">
    <property type="entry name" value="zf-C2H2"/>
    <property type="match status" value="5"/>
</dbReference>
<dbReference type="PROSITE" id="PS00028">
    <property type="entry name" value="ZINC_FINGER_C2H2_1"/>
    <property type="match status" value="6"/>
</dbReference>
<dbReference type="InterPro" id="IPR036236">
    <property type="entry name" value="Znf_C2H2_sf"/>
</dbReference>
<gene>
    <name evidence="12" type="ORF">BAUCODRAFT_141066</name>
</gene>
<evidence type="ECO:0000313" key="13">
    <source>
        <dbReference type="Proteomes" id="UP000011761"/>
    </source>
</evidence>
<dbReference type="OrthoDB" id="4748970at2759"/>
<keyword evidence="13" id="KW-1185">Reference proteome</keyword>
<dbReference type="GO" id="GO:0008270">
    <property type="term" value="F:zinc ion binding"/>
    <property type="evidence" value="ECO:0007669"/>
    <property type="project" value="UniProtKB-KW"/>
</dbReference>
<sequence>MAVAPQPQKRKAATTLSEVNNVPSQAPPKRAKWSASSRSNEEKAWDDFVVSMEARVREAEEATPDTPYSPLFSADRDSVPETTMTSKSGSRRAKKLHCEVPGCGKAFDRQARLDIHMRSHTGERPYVCEEDGCGKTFLRNEHLKRHMDDKHSDERKYICSYITGTDDDRRDVLCGKSFTTATRLRRHAAAHEAKEETKCSEPGCGKVFRKQETLQRHIKLDHLGEKAFKCTNVEMAETGELVSCDFVFSNSKQLRNHVAREHSGLRYFCDICSPDAMDADHKGGLDEEMVDLMSLHAPVGFATYAELQHHLKTAHPPSCPECGKDCESNRALKAHIDIEHTVLSTRQTHMCTWPGCTRGFTKAGNLKVHMQNVHTKTRNFVCGEFDLTGNPKVEGWDGEGCGSAFGTKANLEDHVRTRHMGLKGKIRPSRLLKKEAKEMSSSQTPSTLDEAITPDPAVSMLTGYGYEQLRPVACLIQSCQQRFVREYDLAEHLELTHGWQVDDVNDRLAEKEAMESGRFWIGGGEQLTAINVADEEGPDDVMKVSAEVDMMDDERRAELERSVAELQALRRLSWEELEVPRNGFDPTEAADGQATTMMGVESMAVDPTLI</sequence>
<keyword evidence="2" id="KW-0479">Metal-binding</keyword>
<feature type="domain" description="C2H2-type" evidence="11">
    <location>
        <begin position="126"/>
        <end position="156"/>
    </location>
</feature>
<evidence type="ECO:0000256" key="5">
    <source>
        <dbReference type="ARBA" id="ARBA00022833"/>
    </source>
</evidence>
<dbReference type="PROSITE" id="PS50157">
    <property type="entry name" value="ZINC_FINGER_C2H2_2"/>
    <property type="match status" value="6"/>
</dbReference>
<keyword evidence="3" id="KW-0677">Repeat</keyword>
<evidence type="ECO:0000256" key="10">
    <source>
        <dbReference type="SAM" id="MobiDB-lite"/>
    </source>
</evidence>
<dbReference type="InterPro" id="IPR051061">
    <property type="entry name" value="Zinc_finger_trans_reg"/>
</dbReference>
<accession>M2ME94</accession>
<dbReference type="Proteomes" id="UP000011761">
    <property type="component" value="Unassembled WGS sequence"/>
</dbReference>
<protein>
    <recommendedName>
        <fullName evidence="11">C2H2-type domain-containing protein</fullName>
    </recommendedName>
</protein>
<dbReference type="GO" id="GO:0000978">
    <property type="term" value="F:RNA polymerase II cis-regulatory region sequence-specific DNA binding"/>
    <property type="evidence" value="ECO:0007669"/>
    <property type="project" value="UniProtKB-ARBA"/>
</dbReference>
<feature type="domain" description="C2H2-type" evidence="11">
    <location>
        <begin position="396"/>
        <end position="424"/>
    </location>
</feature>
<dbReference type="OMA" id="MLTGEGY"/>
<evidence type="ECO:0000256" key="7">
    <source>
        <dbReference type="ARBA" id="ARBA00023163"/>
    </source>
</evidence>
<name>M2ME94_BAUPA</name>
<dbReference type="AlphaFoldDB" id="M2ME94"/>
<keyword evidence="7" id="KW-0804">Transcription</keyword>
<dbReference type="KEGG" id="bcom:BAUCODRAFT_141066"/>
<feature type="domain" description="C2H2-type" evidence="11">
    <location>
        <begin position="349"/>
        <end position="379"/>
    </location>
</feature>
<evidence type="ECO:0000256" key="1">
    <source>
        <dbReference type="ARBA" id="ARBA00004123"/>
    </source>
</evidence>
<dbReference type="GO" id="GO:0000981">
    <property type="term" value="F:DNA-binding transcription factor activity, RNA polymerase II-specific"/>
    <property type="evidence" value="ECO:0007669"/>
    <property type="project" value="UniProtKB-ARBA"/>
</dbReference>
<dbReference type="STRING" id="717646.M2ME94"/>
<evidence type="ECO:0000259" key="11">
    <source>
        <dbReference type="PROSITE" id="PS50157"/>
    </source>
</evidence>
<feature type="region of interest" description="Disordered" evidence="10">
    <location>
        <begin position="1"/>
        <end position="44"/>
    </location>
</feature>
<evidence type="ECO:0000256" key="8">
    <source>
        <dbReference type="ARBA" id="ARBA00023242"/>
    </source>
</evidence>
<dbReference type="SUPFAM" id="SSF57667">
    <property type="entry name" value="beta-beta-alpha zinc fingers"/>
    <property type="match status" value="3"/>
</dbReference>
<keyword evidence="6" id="KW-0805">Transcription regulation</keyword>
<evidence type="ECO:0000256" key="2">
    <source>
        <dbReference type="ARBA" id="ARBA00022723"/>
    </source>
</evidence>
<evidence type="ECO:0000256" key="6">
    <source>
        <dbReference type="ARBA" id="ARBA00023015"/>
    </source>
</evidence>
<keyword evidence="4 9" id="KW-0863">Zinc-finger</keyword>
<dbReference type="FunFam" id="3.30.160.60:FF:000125">
    <property type="entry name" value="Putative zinc finger protein 143"/>
    <property type="match status" value="1"/>
</dbReference>
<dbReference type="Gene3D" id="3.30.160.60">
    <property type="entry name" value="Classic Zinc Finger"/>
    <property type="match status" value="5"/>
</dbReference>
<feature type="domain" description="C2H2-type" evidence="11">
    <location>
        <begin position="197"/>
        <end position="227"/>
    </location>
</feature>
<keyword evidence="8" id="KW-0539">Nucleus</keyword>
<evidence type="ECO:0000256" key="4">
    <source>
        <dbReference type="ARBA" id="ARBA00022771"/>
    </source>
</evidence>
<dbReference type="GeneID" id="19108389"/>
<reference evidence="12 13" key="1">
    <citation type="journal article" date="2012" name="PLoS Pathog.">
        <title>Diverse lifestyles and strategies of plant pathogenesis encoded in the genomes of eighteen Dothideomycetes fungi.</title>
        <authorList>
            <person name="Ohm R.A."/>
            <person name="Feau N."/>
            <person name="Henrissat B."/>
            <person name="Schoch C.L."/>
            <person name="Horwitz B.A."/>
            <person name="Barry K.W."/>
            <person name="Condon B.J."/>
            <person name="Copeland A.C."/>
            <person name="Dhillon B."/>
            <person name="Glaser F."/>
            <person name="Hesse C.N."/>
            <person name="Kosti I."/>
            <person name="LaButti K."/>
            <person name="Lindquist E.A."/>
            <person name="Lucas S."/>
            <person name="Salamov A.A."/>
            <person name="Bradshaw R.E."/>
            <person name="Ciuffetti L."/>
            <person name="Hamelin R.C."/>
            <person name="Kema G.H.J."/>
            <person name="Lawrence C."/>
            <person name="Scott J.A."/>
            <person name="Spatafora J.W."/>
            <person name="Turgeon B.G."/>
            <person name="de Wit P.J.G.M."/>
            <person name="Zhong S."/>
            <person name="Goodwin S.B."/>
            <person name="Grigoriev I.V."/>
        </authorList>
    </citation>
    <scope>NUCLEOTIDE SEQUENCE [LARGE SCALE GENOMIC DNA]</scope>
    <source>
        <strain evidence="12 13">UAMH 10762</strain>
    </source>
</reference>
<comment type="subcellular location">
    <subcellularLocation>
        <location evidence="1">Nucleus</location>
    </subcellularLocation>
</comment>
<feature type="compositionally biased region" description="Polar residues" evidence="10">
    <location>
        <begin position="14"/>
        <end position="24"/>
    </location>
</feature>
<evidence type="ECO:0000256" key="3">
    <source>
        <dbReference type="ARBA" id="ARBA00022737"/>
    </source>
</evidence>
<evidence type="ECO:0000256" key="9">
    <source>
        <dbReference type="PROSITE-ProRule" id="PRU00042"/>
    </source>
</evidence>
<dbReference type="SMART" id="SM00355">
    <property type="entry name" value="ZnF_C2H2"/>
    <property type="match status" value="9"/>
</dbReference>
<keyword evidence="5" id="KW-0862">Zinc</keyword>